<dbReference type="OrthoDB" id="448294at2759"/>
<feature type="region of interest" description="Disordered" evidence="1">
    <location>
        <begin position="594"/>
        <end position="625"/>
    </location>
</feature>
<gene>
    <name evidence="3" type="ORF">C1SCF055_LOCUS12649</name>
</gene>
<feature type="non-terminal residue" evidence="3">
    <location>
        <position position="846"/>
    </location>
</feature>
<comment type="caution">
    <text evidence="3">The sequence shown here is derived from an EMBL/GenBank/DDBJ whole genome shotgun (WGS) entry which is preliminary data.</text>
</comment>
<protein>
    <submittedName>
        <fullName evidence="4">E3 ubiquitin-protein ligase HERC2</fullName>
    </submittedName>
</protein>
<feature type="transmembrane region" description="Helical" evidence="2">
    <location>
        <begin position="332"/>
        <end position="353"/>
    </location>
</feature>
<dbReference type="AlphaFoldDB" id="A0A9P1FQZ3"/>
<keyword evidence="5" id="KW-1185">Reference proteome</keyword>
<feature type="transmembrane region" description="Helical" evidence="2">
    <location>
        <begin position="302"/>
        <end position="325"/>
    </location>
</feature>
<organism evidence="3">
    <name type="scientific">Cladocopium goreaui</name>
    <dbReference type="NCBI Taxonomy" id="2562237"/>
    <lineage>
        <taxon>Eukaryota</taxon>
        <taxon>Sar</taxon>
        <taxon>Alveolata</taxon>
        <taxon>Dinophyceae</taxon>
        <taxon>Suessiales</taxon>
        <taxon>Symbiodiniaceae</taxon>
        <taxon>Cladocopium</taxon>
    </lineage>
</organism>
<reference evidence="3" key="1">
    <citation type="submission" date="2022-10" db="EMBL/GenBank/DDBJ databases">
        <authorList>
            <person name="Chen Y."/>
            <person name="Dougan E. K."/>
            <person name="Chan C."/>
            <person name="Rhodes N."/>
            <person name="Thang M."/>
        </authorList>
    </citation>
    <scope>NUCLEOTIDE SEQUENCE</scope>
</reference>
<dbReference type="Proteomes" id="UP001152797">
    <property type="component" value="Unassembled WGS sequence"/>
</dbReference>
<keyword evidence="2" id="KW-1133">Transmembrane helix</keyword>
<keyword evidence="2" id="KW-0812">Transmembrane</keyword>
<proteinExistence type="predicted"/>
<feature type="compositionally biased region" description="Basic and acidic residues" evidence="1">
    <location>
        <begin position="813"/>
        <end position="822"/>
    </location>
</feature>
<feature type="region of interest" description="Disordered" evidence="1">
    <location>
        <begin position="797"/>
        <end position="846"/>
    </location>
</feature>
<name>A0A9P1FQZ3_9DINO</name>
<feature type="transmembrane region" description="Helical" evidence="2">
    <location>
        <begin position="359"/>
        <end position="392"/>
    </location>
</feature>
<feature type="compositionally biased region" description="Basic and acidic residues" evidence="1">
    <location>
        <begin position="832"/>
        <end position="846"/>
    </location>
</feature>
<sequence>FGPPSLSPHVVGALAAYNQTAGGAVSMEMALASRQRTLVAQADMQAWKLQLEASCPTRKAMLLSEAEPGGRAFLAAVPAGPKRMEPAVFTAELRHRLGVAEASSDGWCPRCDSVLDTFSLHAGVCIAGGERNQRHNALRDLLCTWADRAGLHPEKEKPGLLLPQRPEETGVARRRPADIFAPCFSGKPTAFDLAVTGFQRQASLAEAGWQGGAAAAAYATVRMAHLDTASICRGQGLTFVPLVAETTGAWDHAAARVLKCIARACSCCAGTGLPCSAVLTPLWQKPLPMLLRRRLWFCAPEAFLMSGMSWARFLVAALPLVLGSICARCFRFAWCLVFLCSPGWCNFRLILLYREVLDFWHLAFLLVPTCFYFPFGIGLVSIGLAILCLAWVDPAFQLARAAGGARGVGIAMALKSGVFACLILALCVSCNNVMAEENSGKETEKGGIIIGRGLPIETEKSGVPFLPRSENLEETEKRGFIIPRGLPIETEKSGAPFLPRSENLEETEKRAEKGGIIIGRGLPIETEKSGAPFLPRSENLEETEKGGIIVPRGLPIETEKSGAPFLPRSENLDETEKGGIIIPAASQLRLRRVERPSSLGRENLEETEKGRHHHRPRPPRFENEWRAHSTPVGNLEELRRAAQPPKFETPFLPRSENLEETEKGGIIIVRGLPIETEKSGAPFLPRSENLEETEKGGIIVPRGLPIETEKSGAPFLENLEETEKGGIIIPRGLPIETEKSGAPFLPRSENLEETEKGGIIIGRGLPIETEKSGAPFLPRSENLEETEKGGIIVPRGLPIETEKSGAPFLPRSENLEETEKSGVPHWFLSENLGKETEKSRDAPTYP</sequence>
<dbReference type="EMBL" id="CAMXCT030000964">
    <property type="protein sequence ID" value="CAL4772485.1"/>
    <property type="molecule type" value="Genomic_DNA"/>
</dbReference>
<dbReference type="EMBL" id="CAMXCT020000964">
    <property type="protein sequence ID" value="CAL1138548.1"/>
    <property type="molecule type" value="Genomic_DNA"/>
</dbReference>
<evidence type="ECO:0000256" key="2">
    <source>
        <dbReference type="SAM" id="Phobius"/>
    </source>
</evidence>
<evidence type="ECO:0000313" key="4">
    <source>
        <dbReference type="EMBL" id="CAL4772485.1"/>
    </source>
</evidence>
<feature type="transmembrane region" description="Helical" evidence="2">
    <location>
        <begin position="404"/>
        <end position="426"/>
    </location>
</feature>
<evidence type="ECO:0000313" key="3">
    <source>
        <dbReference type="EMBL" id="CAI3985173.1"/>
    </source>
</evidence>
<reference evidence="4 5" key="2">
    <citation type="submission" date="2024-05" db="EMBL/GenBank/DDBJ databases">
        <authorList>
            <person name="Chen Y."/>
            <person name="Shah S."/>
            <person name="Dougan E. K."/>
            <person name="Thang M."/>
            <person name="Chan C."/>
        </authorList>
    </citation>
    <scope>NUCLEOTIDE SEQUENCE [LARGE SCALE GENOMIC DNA]</scope>
</reference>
<accession>A0A9P1FQZ3</accession>
<dbReference type="EMBL" id="CAMXCT010000964">
    <property type="protein sequence ID" value="CAI3985173.1"/>
    <property type="molecule type" value="Genomic_DNA"/>
</dbReference>
<evidence type="ECO:0000256" key="1">
    <source>
        <dbReference type="SAM" id="MobiDB-lite"/>
    </source>
</evidence>
<keyword evidence="2" id="KW-0472">Membrane</keyword>
<evidence type="ECO:0000313" key="5">
    <source>
        <dbReference type="Proteomes" id="UP001152797"/>
    </source>
</evidence>